<accession>A0A7T4T8U9</accession>
<dbReference type="SUPFAM" id="SSF56349">
    <property type="entry name" value="DNA breaking-rejoining enzymes"/>
    <property type="match status" value="1"/>
</dbReference>
<dbReference type="InterPro" id="IPR002104">
    <property type="entry name" value="Integrase_catalytic"/>
</dbReference>
<gene>
    <name evidence="6" type="ORF">I6I06_02125</name>
</gene>
<dbReference type="Proteomes" id="UP000595610">
    <property type="component" value="Chromosome 1"/>
</dbReference>
<dbReference type="EMBL" id="CP066075">
    <property type="protein sequence ID" value="QQC64320.1"/>
    <property type="molecule type" value="Genomic_DNA"/>
</dbReference>
<evidence type="ECO:0000256" key="1">
    <source>
        <dbReference type="ARBA" id="ARBA00008857"/>
    </source>
</evidence>
<keyword evidence="4" id="KW-0233">DNA recombination</keyword>
<keyword evidence="2" id="KW-0229">DNA integration</keyword>
<comment type="similarity">
    <text evidence="1">Belongs to the 'phage' integrase family.</text>
</comment>
<evidence type="ECO:0000313" key="6">
    <source>
        <dbReference type="EMBL" id="QQC64320.1"/>
    </source>
</evidence>
<evidence type="ECO:0000256" key="4">
    <source>
        <dbReference type="ARBA" id="ARBA00023172"/>
    </source>
</evidence>
<dbReference type="AlphaFoldDB" id="A0A7T4T8U9"/>
<dbReference type="Gene3D" id="1.10.443.10">
    <property type="entry name" value="Intergrase catalytic core"/>
    <property type="match status" value="1"/>
</dbReference>
<name>A0A7T4T8U9_9BURK</name>
<dbReference type="GO" id="GO:0015074">
    <property type="term" value="P:DNA integration"/>
    <property type="evidence" value="ECO:0007669"/>
    <property type="project" value="UniProtKB-KW"/>
</dbReference>
<dbReference type="InterPro" id="IPR011010">
    <property type="entry name" value="DNA_brk_join_enz"/>
</dbReference>
<dbReference type="PROSITE" id="PS51898">
    <property type="entry name" value="TYR_RECOMBINASE"/>
    <property type="match status" value="1"/>
</dbReference>
<keyword evidence="7" id="KW-1185">Reference proteome</keyword>
<dbReference type="GO" id="GO:0003677">
    <property type="term" value="F:DNA binding"/>
    <property type="evidence" value="ECO:0007669"/>
    <property type="project" value="UniProtKB-KW"/>
</dbReference>
<keyword evidence="3" id="KW-0238">DNA-binding</keyword>
<dbReference type="KEGG" id="pgis:I6I06_02125"/>
<evidence type="ECO:0000259" key="5">
    <source>
        <dbReference type="PROSITE" id="PS51898"/>
    </source>
</evidence>
<evidence type="ECO:0000256" key="2">
    <source>
        <dbReference type="ARBA" id="ARBA00022908"/>
    </source>
</evidence>
<evidence type="ECO:0000256" key="3">
    <source>
        <dbReference type="ARBA" id="ARBA00023125"/>
    </source>
</evidence>
<dbReference type="InterPro" id="IPR050090">
    <property type="entry name" value="Tyrosine_recombinase_XerCD"/>
</dbReference>
<evidence type="ECO:0000313" key="7">
    <source>
        <dbReference type="Proteomes" id="UP000595610"/>
    </source>
</evidence>
<organism evidence="6 7">
    <name type="scientific">Paraburkholderia ginsengisoli</name>
    <dbReference type="NCBI Taxonomy" id="311231"/>
    <lineage>
        <taxon>Bacteria</taxon>
        <taxon>Pseudomonadati</taxon>
        <taxon>Pseudomonadota</taxon>
        <taxon>Betaproteobacteria</taxon>
        <taxon>Burkholderiales</taxon>
        <taxon>Burkholderiaceae</taxon>
        <taxon>Paraburkholderia</taxon>
    </lineage>
</organism>
<dbReference type="PANTHER" id="PTHR30349">
    <property type="entry name" value="PHAGE INTEGRASE-RELATED"/>
    <property type="match status" value="1"/>
</dbReference>
<feature type="domain" description="Tyr recombinase" evidence="5">
    <location>
        <begin position="104"/>
        <end position="303"/>
    </location>
</feature>
<sequence>MNDFARTLNLRVQDYIELRQSLGYVFRKQAGTLRAFSTYVQHHDEPGPLNRDLALGFVLSEHGGSNFHVRRYGVLRHFAEYLAIYDCRTESLDRRAFPRSRAVAPARILSDAELVALIKATASLSRLGALRAQTMETLVGLLASTGLRSGEALRLDRTDVDLNDGVLLVRRTKFRKDRIVPVHTTTLAALRTYGCERDRVFFDQCDESFFVGPQGCRLSTATFHADFRRICRIAGLDDGSASAPRPHDLRHRFAVKRLAEWHRQNADVQGVLPLLATYLGHVRYSDTAYYVTGTAELLELASKRAFNGAGGV</sequence>
<protein>
    <submittedName>
        <fullName evidence="6">Tyrosine-type recombinase/integrase</fullName>
    </submittedName>
</protein>
<reference evidence="6 7" key="1">
    <citation type="submission" date="2020-12" db="EMBL/GenBank/DDBJ databases">
        <title>FDA dAtabase for Regulatory Grade micrObial Sequences (FDA-ARGOS): Supporting development and validation of Infectious Disease Dx tests.</title>
        <authorList>
            <person name="Nelson B."/>
            <person name="Plummer A."/>
            <person name="Tallon L."/>
            <person name="Sadzewicz L."/>
            <person name="Zhao X."/>
            <person name="Boylan J."/>
            <person name="Ott S."/>
            <person name="Bowen H."/>
            <person name="Vavikolanu K."/>
            <person name="Mehta A."/>
            <person name="Aluvathingal J."/>
            <person name="Nadendla S."/>
            <person name="Myers T."/>
            <person name="Yan Y."/>
            <person name="Sichtig H."/>
        </authorList>
    </citation>
    <scope>NUCLEOTIDE SEQUENCE [LARGE SCALE GENOMIC DNA]</scope>
    <source>
        <strain evidence="6 7">FDAARGOS_1049</strain>
    </source>
</reference>
<dbReference type="PANTHER" id="PTHR30349:SF41">
    <property type="entry name" value="INTEGRASE_RECOMBINASE PROTEIN MJ0367-RELATED"/>
    <property type="match status" value="1"/>
</dbReference>
<dbReference type="InterPro" id="IPR013762">
    <property type="entry name" value="Integrase-like_cat_sf"/>
</dbReference>
<dbReference type="RefSeq" id="WP_084585268.1">
    <property type="nucleotide sequence ID" value="NZ_CP066075.1"/>
</dbReference>
<dbReference type="GO" id="GO:0006310">
    <property type="term" value="P:DNA recombination"/>
    <property type="evidence" value="ECO:0007669"/>
    <property type="project" value="UniProtKB-KW"/>
</dbReference>
<dbReference type="Pfam" id="PF00589">
    <property type="entry name" value="Phage_integrase"/>
    <property type="match status" value="1"/>
</dbReference>
<proteinExistence type="inferred from homology"/>